<evidence type="ECO:0000256" key="1">
    <source>
        <dbReference type="ARBA" id="ARBA00012513"/>
    </source>
</evidence>
<comment type="catalytic activity">
    <reaction evidence="8">
        <text>L-seryl-[protein] + ATP = O-phospho-L-seryl-[protein] + ADP + H(+)</text>
        <dbReference type="Rhea" id="RHEA:17989"/>
        <dbReference type="Rhea" id="RHEA-COMP:9863"/>
        <dbReference type="Rhea" id="RHEA-COMP:11604"/>
        <dbReference type="ChEBI" id="CHEBI:15378"/>
        <dbReference type="ChEBI" id="CHEBI:29999"/>
        <dbReference type="ChEBI" id="CHEBI:30616"/>
        <dbReference type="ChEBI" id="CHEBI:83421"/>
        <dbReference type="ChEBI" id="CHEBI:456216"/>
        <dbReference type="EC" id="2.7.11.1"/>
    </reaction>
</comment>
<dbReference type="RefSeq" id="XP_025408340.1">
    <property type="nucleotide sequence ID" value="XM_025552555.1"/>
</dbReference>
<dbReference type="GO" id="GO:0005737">
    <property type="term" value="C:cytoplasm"/>
    <property type="evidence" value="ECO:0007669"/>
    <property type="project" value="TreeGrafter"/>
</dbReference>
<protein>
    <recommendedName>
        <fullName evidence="1">non-specific serine/threonine protein kinase</fullName>
        <ecNumber evidence="1">2.7.11.1</ecNumber>
    </recommendedName>
</protein>
<evidence type="ECO:0000256" key="2">
    <source>
        <dbReference type="ARBA" id="ARBA00022527"/>
    </source>
</evidence>
<dbReference type="PANTHER" id="PTHR24346:SF49">
    <property type="entry name" value="NIM1 SERINE_THREONINE PROTEIN KINASE"/>
    <property type="match status" value="1"/>
</dbReference>
<reference evidence="15" key="2">
    <citation type="submission" date="2025-04" db="UniProtKB">
        <authorList>
            <consortium name="RefSeq"/>
        </authorList>
    </citation>
    <scope>IDENTIFICATION</scope>
    <source>
        <tissue evidence="15">Whole body</tissue>
    </source>
</reference>
<evidence type="ECO:0000256" key="7">
    <source>
        <dbReference type="ARBA" id="ARBA00047899"/>
    </source>
</evidence>
<dbReference type="GO" id="GO:0000226">
    <property type="term" value="P:microtubule cytoskeleton organization"/>
    <property type="evidence" value="ECO:0007669"/>
    <property type="project" value="TreeGrafter"/>
</dbReference>
<evidence type="ECO:0000256" key="9">
    <source>
        <dbReference type="PROSITE-ProRule" id="PRU10141"/>
    </source>
</evidence>
<evidence type="ECO:0000256" key="10">
    <source>
        <dbReference type="RuleBase" id="RU000304"/>
    </source>
</evidence>
<gene>
    <name evidence="13" type="primary">NIM1</name>
    <name evidence="15" type="synonym">LOC112682085</name>
    <name evidence="13" type="ORF">g.20648</name>
</gene>
<dbReference type="GO" id="GO:0050321">
    <property type="term" value="F:tau-protein kinase activity"/>
    <property type="evidence" value="ECO:0007669"/>
    <property type="project" value="TreeGrafter"/>
</dbReference>
<evidence type="ECO:0000256" key="5">
    <source>
        <dbReference type="ARBA" id="ARBA00022777"/>
    </source>
</evidence>
<dbReference type="PROSITE" id="PS50011">
    <property type="entry name" value="PROTEIN_KINASE_DOM"/>
    <property type="match status" value="1"/>
</dbReference>
<keyword evidence="5 13" id="KW-0418">Kinase</keyword>
<comment type="similarity">
    <text evidence="10">Belongs to the protein kinase superfamily.</text>
</comment>
<feature type="compositionally biased region" description="Polar residues" evidence="11">
    <location>
        <begin position="407"/>
        <end position="416"/>
    </location>
</feature>
<accession>A0A2S2PXQ2</accession>
<dbReference type="SUPFAM" id="SSF56112">
    <property type="entry name" value="Protein kinase-like (PK-like)"/>
    <property type="match status" value="1"/>
</dbReference>
<dbReference type="InterPro" id="IPR000719">
    <property type="entry name" value="Prot_kinase_dom"/>
</dbReference>
<dbReference type="GO" id="GO:0035556">
    <property type="term" value="P:intracellular signal transduction"/>
    <property type="evidence" value="ECO:0007669"/>
    <property type="project" value="TreeGrafter"/>
</dbReference>
<evidence type="ECO:0000256" key="6">
    <source>
        <dbReference type="ARBA" id="ARBA00022840"/>
    </source>
</evidence>
<dbReference type="Gene3D" id="1.10.510.10">
    <property type="entry name" value="Transferase(Phosphotransferase) domain 1"/>
    <property type="match status" value="1"/>
</dbReference>
<dbReference type="GO" id="GO:0005524">
    <property type="term" value="F:ATP binding"/>
    <property type="evidence" value="ECO:0007669"/>
    <property type="project" value="UniProtKB-UniRule"/>
</dbReference>
<evidence type="ECO:0000313" key="13">
    <source>
        <dbReference type="EMBL" id="MBY70308.1"/>
    </source>
</evidence>
<feature type="region of interest" description="Disordered" evidence="11">
    <location>
        <begin position="402"/>
        <end position="421"/>
    </location>
</feature>
<feature type="domain" description="Protein kinase" evidence="12">
    <location>
        <begin position="63"/>
        <end position="314"/>
    </location>
</feature>
<dbReference type="PROSITE" id="PS00108">
    <property type="entry name" value="PROTEIN_KINASE_ST"/>
    <property type="match status" value="1"/>
</dbReference>
<evidence type="ECO:0000256" key="11">
    <source>
        <dbReference type="SAM" id="MobiDB-lite"/>
    </source>
</evidence>
<organism evidence="13">
    <name type="scientific">Sipha flava</name>
    <name type="common">yellow sugarcane aphid</name>
    <dbReference type="NCBI Taxonomy" id="143950"/>
    <lineage>
        <taxon>Eukaryota</taxon>
        <taxon>Metazoa</taxon>
        <taxon>Ecdysozoa</taxon>
        <taxon>Arthropoda</taxon>
        <taxon>Hexapoda</taxon>
        <taxon>Insecta</taxon>
        <taxon>Pterygota</taxon>
        <taxon>Neoptera</taxon>
        <taxon>Paraneoptera</taxon>
        <taxon>Hemiptera</taxon>
        <taxon>Sternorrhyncha</taxon>
        <taxon>Aphidomorpha</taxon>
        <taxon>Aphidoidea</taxon>
        <taxon>Aphididae</taxon>
        <taxon>Sipha</taxon>
    </lineage>
</organism>
<keyword evidence="2 10" id="KW-0723">Serine/threonine-protein kinase</keyword>
<dbReference type="FunFam" id="1.10.510.10:FF:000571">
    <property type="entry name" value="Maternal embryonic leucine zipper kinase"/>
    <property type="match status" value="1"/>
</dbReference>
<dbReference type="AlphaFoldDB" id="A0A2S2PXQ2"/>
<dbReference type="FunFam" id="3.30.200.20:FF:000003">
    <property type="entry name" value="Non-specific serine/threonine protein kinase"/>
    <property type="match status" value="1"/>
</dbReference>
<reference evidence="13" key="1">
    <citation type="submission" date="2018-04" db="EMBL/GenBank/DDBJ databases">
        <title>Transcriptome assembly of Sipha flava.</title>
        <authorList>
            <person name="Scully E.D."/>
            <person name="Geib S.M."/>
            <person name="Palmer N.A."/>
            <person name="Koch K."/>
            <person name="Bradshaw J."/>
            <person name="Heng-Moss T."/>
            <person name="Sarath G."/>
        </authorList>
    </citation>
    <scope>NUCLEOTIDE SEQUENCE</scope>
</reference>
<evidence type="ECO:0000313" key="15">
    <source>
        <dbReference type="RefSeq" id="XP_025408340.1"/>
    </source>
</evidence>
<evidence type="ECO:0000256" key="8">
    <source>
        <dbReference type="ARBA" id="ARBA00048679"/>
    </source>
</evidence>
<dbReference type="InterPro" id="IPR008271">
    <property type="entry name" value="Ser/Thr_kinase_AS"/>
</dbReference>
<name>A0A2S2PXQ2_9HEMI</name>
<feature type="binding site" evidence="9">
    <location>
        <position position="92"/>
    </location>
    <ligand>
        <name>ATP</name>
        <dbReference type="ChEBI" id="CHEBI:30616"/>
    </ligand>
</feature>
<dbReference type="EC" id="2.7.11.1" evidence="1"/>
<evidence type="ECO:0000313" key="14">
    <source>
        <dbReference type="Proteomes" id="UP000694846"/>
    </source>
</evidence>
<dbReference type="SMART" id="SM00220">
    <property type="entry name" value="S_TKc"/>
    <property type="match status" value="1"/>
</dbReference>
<keyword evidence="14" id="KW-1185">Reference proteome</keyword>
<dbReference type="PROSITE" id="PS00107">
    <property type="entry name" value="PROTEIN_KINASE_ATP"/>
    <property type="match status" value="1"/>
</dbReference>
<sequence length="434" mass="48869">MSKLCWRNPVRTRDDVATMTLCESSEEKASLVKVTAYRRAIDNLENDRKWKSDTAVGKRIGLYKLSGELGKGNFSHVKTGYHELTKERVAIKILDKTKLTAKAKKMLSREISVMESIYHQNIVRLFEVIETYTKYYLIMEHAAAGELFKRLITEGRMHESEAKNIFAQIVLAVKHLHDRNIIHRDIKAENIFLSSRGVAKLGDFGFSITVSNNEKLETFCGSPPYAAPELFLDQRYVGRPVDVWSLGVLLFFMTTATMPFLGDNMAGLRRSILAGQVETPSWISQSLKSLIESMLNTSPDDRYCIDHVLKSDWLKEASAYQSRFNNNSVYGHWCAYPTPLTNSDGGNVEVTDTESNARQALEVLGISRTMLDEHGPLGSRSNVVATYRIVVNRLLQQRRLVGQQNQSSVGPQSQQAAAAARKPMKIKSRLCAIT</sequence>
<dbReference type="Pfam" id="PF00069">
    <property type="entry name" value="Pkinase"/>
    <property type="match status" value="1"/>
</dbReference>
<evidence type="ECO:0000259" key="12">
    <source>
        <dbReference type="PROSITE" id="PS50011"/>
    </source>
</evidence>
<dbReference type="PANTHER" id="PTHR24346">
    <property type="entry name" value="MAP/MICROTUBULE AFFINITY-REGULATING KINASE"/>
    <property type="match status" value="1"/>
</dbReference>
<keyword evidence="4 9" id="KW-0547">Nucleotide-binding</keyword>
<keyword evidence="3" id="KW-0808">Transferase</keyword>
<evidence type="ECO:0000256" key="4">
    <source>
        <dbReference type="ARBA" id="ARBA00022741"/>
    </source>
</evidence>
<dbReference type="Proteomes" id="UP000694846">
    <property type="component" value="Unplaced"/>
</dbReference>
<proteinExistence type="inferred from homology"/>
<dbReference type="OrthoDB" id="193931at2759"/>
<comment type="catalytic activity">
    <reaction evidence="7">
        <text>L-threonyl-[protein] + ATP = O-phospho-L-threonyl-[protein] + ADP + H(+)</text>
        <dbReference type="Rhea" id="RHEA:46608"/>
        <dbReference type="Rhea" id="RHEA-COMP:11060"/>
        <dbReference type="Rhea" id="RHEA-COMP:11605"/>
        <dbReference type="ChEBI" id="CHEBI:15378"/>
        <dbReference type="ChEBI" id="CHEBI:30013"/>
        <dbReference type="ChEBI" id="CHEBI:30616"/>
        <dbReference type="ChEBI" id="CHEBI:61977"/>
        <dbReference type="ChEBI" id="CHEBI:456216"/>
        <dbReference type="EC" id="2.7.11.1"/>
    </reaction>
</comment>
<dbReference type="InterPro" id="IPR017441">
    <property type="entry name" value="Protein_kinase_ATP_BS"/>
</dbReference>
<evidence type="ECO:0000256" key="3">
    <source>
        <dbReference type="ARBA" id="ARBA00022679"/>
    </source>
</evidence>
<dbReference type="InterPro" id="IPR011009">
    <property type="entry name" value="Kinase-like_dom_sf"/>
</dbReference>
<dbReference type="EMBL" id="GGMS01001105">
    <property type="protein sequence ID" value="MBY70308.1"/>
    <property type="molecule type" value="Transcribed_RNA"/>
</dbReference>
<keyword evidence="6 9" id="KW-0067">ATP-binding</keyword>